<dbReference type="Proteomes" id="UP000694863">
    <property type="component" value="Unplaced"/>
</dbReference>
<dbReference type="Pfam" id="PF00106">
    <property type="entry name" value="adh_short"/>
    <property type="match status" value="1"/>
</dbReference>
<proteinExistence type="inferred from homology"/>
<keyword evidence="4" id="KW-1133">Transmembrane helix</keyword>
<dbReference type="RefSeq" id="XP_004704830.1">
    <property type="nucleotide sequence ID" value="XM_004704773.2"/>
</dbReference>
<gene>
    <name evidence="6" type="primary">HSD17B2</name>
</gene>
<dbReference type="InterPro" id="IPR020904">
    <property type="entry name" value="Sc_DH/Rdtase_CS"/>
</dbReference>
<keyword evidence="5" id="KW-1185">Reference proteome</keyword>
<sequence>MNTSVPEPAAWLCLVVAAVLAGTVVCKFKKSPRQVGSKAIYLVGLWGAACLLLMPFYCGVLLVVLSCFLLLAYLYGQELLPVDQKAVLITGCDTGMGHALAKYLDEHGFTVFAGVLNEQGSGAEELRRNCSSRLSVVQLDITNSAQIRDAHSKVVRKVQDRGLWAVINNAGVLGFPSDGELIPMTDYRQCMNVNFFGAVEVTKTFLPLLRKAKGRLVNIASMAAGIPMEKLAAYSSSKAALAMFSGVLRRELSRWGMKVVTIYPGAFKTQLTGTEEMWDRMEKNLLDALTPEVQEDYTEDYILSQRNILHYMALSSREDYSPFILDVQHAVLAKSPFALYSPGRESLLGLYAISFLPTSVCDFLSKQAPLQLLKKHPPP</sequence>
<dbReference type="PANTHER" id="PTHR43313">
    <property type="entry name" value="SHORT-CHAIN DEHYDROGENASE/REDUCTASE FAMILY 9C"/>
    <property type="match status" value="1"/>
</dbReference>
<protein>
    <submittedName>
        <fullName evidence="6">17-beta-hydroxysteroid dehydrogenase type 2</fullName>
    </submittedName>
</protein>
<dbReference type="PRINTS" id="PR00080">
    <property type="entry name" value="SDRFAMILY"/>
</dbReference>
<dbReference type="SUPFAM" id="SSF51735">
    <property type="entry name" value="NAD(P)-binding Rossmann-fold domains"/>
    <property type="match status" value="1"/>
</dbReference>
<accession>A0ABM0IPK7</accession>
<dbReference type="InterPro" id="IPR002347">
    <property type="entry name" value="SDR_fam"/>
</dbReference>
<keyword evidence="4" id="KW-0472">Membrane</keyword>
<organism evidence="5 6">
    <name type="scientific">Echinops telfairi</name>
    <name type="common">Lesser hedgehog tenrec</name>
    <dbReference type="NCBI Taxonomy" id="9371"/>
    <lineage>
        <taxon>Eukaryota</taxon>
        <taxon>Metazoa</taxon>
        <taxon>Chordata</taxon>
        <taxon>Craniata</taxon>
        <taxon>Vertebrata</taxon>
        <taxon>Euteleostomi</taxon>
        <taxon>Mammalia</taxon>
        <taxon>Eutheria</taxon>
        <taxon>Afrotheria</taxon>
        <taxon>Tenrecidae</taxon>
        <taxon>Tenrecinae</taxon>
        <taxon>Echinops</taxon>
    </lineage>
</organism>
<dbReference type="Gene3D" id="3.40.50.720">
    <property type="entry name" value="NAD(P)-binding Rossmann-like Domain"/>
    <property type="match status" value="1"/>
</dbReference>
<dbReference type="PRINTS" id="PR00081">
    <property type="entry name" value="GDHRDH"/>
</dbReference>
<evidence type="ECO:0000256" key="4">
    <source>
        <dbReference type="SAM" id="Phobius"/>
    </source>
</evidence>
<dbReference type="GeneID" id="101643607"/>
<keyword evidence="2" id="KW-0560">Oxidoreductase</keyword>
<evidence type="ECO:0000256" key="3">
    <source>
        <dbReference type="RuleBase" id="RU000363"/>
    </source>
</evidence>
<evidence type="ECO:0000313" key="5">
    <source>
        <dbReference type="Proteomes" id="UP000694863"/>
    </source>
</evidence>
<evidence type="ECO:0000256" key="2">
    <source>
        <dbReference type="ARBA" id="ARBA00023002"/>
    </source>
</evidence>
<dbReference type="PROSITE" id="PS00061">
    <property type="entry name" value="ADH_SHORT"/>
    <property type="match status" value="1"/>
</dbReference>
<comment type="similarity">
    <text evidence="1 3">Belongs to the short-chain dehydrogenases/reductases (SDR) family.</text>
</comment>
<feature type="transmembrane region" description="Helical" evidence="4">
    <location>
        <begin position="42"/>
        <end position="75"/>
    </location>
</feature>
<reference evidence="6" key="1">
    <citation type="submission" date="2025-08" db="UniProtKB">
        <authorList>
            <consortium name="RefSeq"/>
        </authorList>
    </citation>
    <scope>IDENTIFICATION</scope>
</reference>
<name>A0ABM0IPK7_ECHTE</name>
<dbReference type="InterPro" id="IPR036291">
    <property type="entry name" value="NAD(P)-bd_dom_sf"/>
</dbReference>
<evidence type="ECO:0000256" key="1">
    <source>
        <dbReference type="ARBA" id="ARBA00006484"/>
    </source>
</evidence>
<keyword evidence="4" id="KW-0812">Transmembrane</keyword>
<evidence type="ECO:0000313" key="6">
    <source>
        <dbReference type="RefSeq" id="XP_004704830.1"/>
    </source>
</evidence>
<dbReference type="PANTHER" id="PTHR43313:SF3">
    <property type="entry name" value="17-BETA-HYDROXYSTEROID DEHYDROGENASE TYPE 2"/>
    <property type="match status" value="1"/>
</dbReference>